<keyword evidence="2 5" id="KW-0378">Hydrolase</keyword>
<keyword evidence="1" id="KW-0547">Nucleotide-binding</keyword>
<protein>
    <submittedName>
        <fullName evidence="5">Allophanate hydrolase</fullName>
    </submittedName>
</protein>
<dbReference type="SUPFAM" id="SSF50891">
    <property type="entry name" value="Cyclophilin-like"/>
    <property type="match status" value="1"/>
</dbReference>
<dbReference type="GO" id="GO:0005524">
    <property type="term" value="F:ATP binding"/>
    <property type="evidence" value="ECO:0007669"/>
    <property type="project" value="UniProtKB-KW"/>
</dbReference>
<dbReference type="InterPro" id="IPR010016">
    <property type="entry name" value="PxpB"/>
</dbReference>
<proteinExistence type="predicted"/>
<evidence type="ECO:0000313" key="5">
    <source>
        <dbReference type="EMBL" id="GLW57922.1"/>
    </source>
</evidence>
<dbReference type="PANTHER" id="PTHR34698">
    <property type="entry name" value="5-OXOPROLINASE SUBUNIT B"/>
    <property type="match status" value="1"/>
</dbReference>
<dbReference type="GO" id="GO:0016787">
    <property type="term" value="F:hydrolase activity"/>
    <property type="evidence" value="ECO:0007669"/>
    <property type="project" value="UniProtKB-KW"/>
</dbReference>
<dbReference type="InterPro" id="IPR029000">
    <property type="entry name" value="Cyclophilin-like_dom_sf"/>
</dbReference>
<dbReference type="InterPro" id="IPR003833">
    <property type="entry name" value="CT_C_D"/>
</dbReference>
<dbReference type="Gene3D" id="2.40.100.10">
    <property type="entry name" value="Cyclophilin-like"/>
    <property type="match status" value="1"/>
</dbReference>
<organism evidence="5 6">
    <name type="scientific">Kitasatospora phosalacinea</name>
    <dbReference type="NCBI Taxonomy" id="2065"/>
    <lineage>
        <taxon>Bacteria</taxon>
        <taxon>Bacillati</taxon>
        <taxon>Actinomycetota</taxon>
        <taxon>Actinomycetes</taxon>
        <taxon>Kitasatosporales</taxon>
        <taxon>Streptomycetaceae</taxon>
        <taxon>Kitasatospora</taxon>
    </lineage>
</organism>
<dbReference type="SMART" id="SM00796">
    <property type="entry name" value="AHS1"/>
    <property type="match status" value="1"/>
</dbReference>
<dbReference type="Gene3D" id="3.30.1360.40">
    <property type="match status" value="1"/>
</dbReference>
<name>A0A9W6PNF5_9ACTN</name>
<comment type="caution">
    <text evidence="5">The sequence shown here is derived from an EMBL/GenBank/DDBJ whole genome shotgun (WGS) entry which is preliminary data.</text>
</comment>
<evidence type="ECO:0000313" key="6">
    <source>
        <dbReference type="Proteomes" id="UP001165143"/>
    </source>
</evidence>
<evidence type="ECO:0000256" key="2">
    <source>
        <dbReference type="ARBA" id="ARBA00022801"/>
    </source>
</evidence>
<reference evidence="5" key="1">
    <citation type="submission" date="2023-02" db="EMBL/GenBank/DDBJ databases">
        <title>Kitasatospora phosalacinea NBRC 14362.</title>
        <authorList>
            <person name="Ichikawa N."/>
            <person name="Sato H."/>
            <person name="Tonouchi N."/>
        </authorList>
    </citation>
    <scope>NUCLEOTIDE SEQUENCE</scope>
    <source>
        <strain evidence="5">NBRC 14362</strain>
    </source>
</reference>
<evidence type="ECO:0000259" key="4">
    <source>
        <dbReference type="SMART" id="SM00796"/>
    </source>
</evidence>
<dbReference type="Pfam" id="PF02682">
    <property type="entry name" value="CT_C_D"/>
    <property type="match status" value="1"/>
</dbReference>
<evidence type="ECO:0000256" key="1">
    <source>
        <dbReference type="ARBA" id="ARBA00022741"/>
    </source>
</evidence>
<dbReference type="SUPFAM" id="SSF160467">
    <property type="entry name" value="PH0987 N-terminal domain-like"/>
    <property type="match status" value="1"/>
</dbReference>
<dbReference type="PANTHER" id="PTHR34698:SF2">
    <property type="entry name" value="5-OXOPROLINASE SUBUNIT B"/>
    <property type="match status" value="1"/>
</dbReference>
<evidence type="ECO:0000256" key="3">
    <source>
        <dbReference type="ARBA" id="ARBA00022840"/>
    </source>
</evidence>
<accession>A0A9W6PNF5</accession>
<dbReference type="EMBL" id="BSRX01000045">
    <property type="protein sequence ID" value="GLW57922.1"/>
    <property type="molecule type" value="Genomic_DNA"/>
</dbReference>
<dbReference type="Proteomes" id="UP001165143">
    <property type="component" value="Unassembled WGS sequence"/>
</dbReference>
<keyword evidence="3" id="KW-0067">ATP-binding</keyword>
<gene>
    <name evidence="5" type="ORF">Kpho01_59330</name>
</gene>
<feature type="domain" description="Carboxyltransferase" evidence="4">
    <location>
        <begin position="14"/>
        <end position="205"/>
    </location>
</feature>
<sequence length="222" mass="23290">MATGVATADGTGAVRVLRCGSDAVLVEAEDAEQAQRLHAALRDAPPAGTGELVPAARTVLVRYDPSATDWQRLRAAVTALPLHEAPPASAAETVLVPVRYDGPDLAEVARLTGLTERQVVERHTAGHYRVAFCGFAPGFAYLTGLDPRLRVPRRAEPRTRVPAGAVAVADEYTGVYPRTSPGGWQLLGTTDLPLWDASADPPTRLGPGTAVRFVEAGPGGEA</sequence>
<dbReference type="AlphaFoldDB" id="A0A9W6PNF5"/>